<dbReference type="Gramene" id="PHT63582">
    <property type="protein sequence ID" value="PHT63582"/>
    <property type="gene ID" value="T459_32591"/>
</dbReference>
<dbReference type="STRING" id="4072.A0A2G2Y1G6"/>
<accession>A0A2G2Y1G6</accession>
<dbReference type="Proteomes" id="UP000222542">
    <property type="component" value="Unassembled WGS sequence"/>
</dbReference>
<evidence type="ECO:0000313" key="2">
    <source>
        <dbReference type="Proteomes" id="UP000222542"/>
    </source>
</evidence>
<gene>
    <name evidence="1" type="ORF">T459_32591</name>
</gene>
<dbReference type="EMBL" id="AYRZ02000028">
    <property type="protein sequence ID" value="PHT63582.1"/>
    <property type="molecule type" value="Genomic_DNA"/>
</dbReference>
<name>A0A2G2Y1G6_CAPAN</name>
<evidence type="ECO:0000313" key="1">
    <source>
        <dbReference type="EMBL" id="PHT63582.1"/>
    </source>
</evidence>
<organism evidence="1 2">
    <name type="scientific">Capsicum annuum</name>
    <name type="common">Capsicum pepper</name>
    <dbReference type="NCBI Taxonomy" id="4072"/>
    <lineage>
        <taxon>Eukaryota</taxon>
        <taxon>Viridiplantae</taxon>
        <taxon>Streptophyta</taxon>
        <taxon>Embryophyta</taxon>
        <taxon>Tracheophyta</taxon>
        <taxon>Spermatophyta</taxon>
        <taxon>Magnoliopsida</taxon>
        <taxon>eudicotyledons</taxon>
        <taxon>Gunneridae</taxon>
        <taxon>Pentapetalae</taxon>
        <taxon>asterids</taxon>
        <taxon>lamiids</taxon>
        <taxon>Solanales</taxon>
        <taxon>Solanaceae</taxon>
        <taxon>Solanoideae</taxon>
        <taxon>Capsiceae</taxon>
        <taxon>Capsicum</taxon>
    </lineage>
</organism>
<comment type="caution">
    <text evidence="1">The sequence shown here is derived from an EMBL/GenBank/DDBJ whole genome shotgun (WGS) entry which is preliminary data.</text>
</comment>
<proteinExistence type="predicted"/>
<reference evidence="1 2" key="1">
    <citation type="journal article" date="2014" name="Nat. Genet.">
        <title>Genome sequence of the hot pepper provides insights into the evolution of pungency in Capsicum species.</title>
        <authorList>
            <person name="Kim S."/>
            <person name="Park M."/>
            <person name="Yeom S.I."/>
            <person name="Kim Y.M."/>
            <person name="Lee J.M."/>
            <person name="Lee H.A."/>
            <person name="Seo E."/>
            <person name="Choi J."/>
            <person name="Cheong K."/>
            <person name="Kim K.T."/>
            <person name="Jung K."/>
            <person name="Lee G.W."/>
            <person name="Oh S.K."/>
            <person name="Bae C."/>
            <person name="Kim S.B."/>
            <person name="Lee H.Y."/>
            <person name="Kim S.Y."/>
            <person name="Kim M.S."/>
            <person name="Kang B.C."/>
            <person name="Jo Y.D."/>
            <person name="Yang H.B."/>
            <person name="Jeong H.J."/>
            <person name="Kang W.H."/>
            <person name="Kwon J.K."/>
            <person name="Shin C."/>
            <person name="Lim J.Y."/>
            <person name="Park J.H."/>
            <person name="Huh J.H."/>
            <person name="Kim J.S."/>
            <person name="Kim B.D."/>
            <person name="Cohen O."/>
            <person name="Paran I."/>
            <person name="Suh M.C."/>
            <person name="Lee S.B."/>
            <person name="Kim Y.K."/>
            <person name="Shin Y."/>
            <person name="Noh S.J."/>
            <person name="Park J."/>
            <person name="Seo Y.S."/>
            <person name="Kwon S.Y."/>
            <person name="Kim H.A."/>
            <person name="Park J.M."/>
            <person name="Kim H.J."/>
            <person name="Choi S.B."/>
            <person name="Bosland P.W."/>
            <person name="Reeves G."/>
            <person name="Jo S.H."/>
            <person name="Lee B.W."/>
            <person name="Cho H.T."/>
            <person name="Choi H.S."/>
            <person name="Lee M.S."/>
            <person name="Yu Y."/>
            <person name="Do Choi Y."/>
            <person name="Park B.S."/>
            <person name="van Deynze A."/>
            <person name="Ashrafi H."/>
            <person name="Hill T."/>
            <person name="Kim W.T."/>
            <person name="Pai H.S."/>
            <person name="Ahn H.K."/>
            <person name="Yeam I."/>
            <person name="Giovannoni J.J."/>
            <person name="Rose J.K."/>
            <person name="Sorensen I."/>
            <person name="Lee S.J."/>
            <person name="Kim R.W."/>
            <person name="Choi I.Y."/>
            <person name="Choi B.S."/>
            <person name="Lim J.S."/>
            <person name="Lee Y.H."/>
            <person name="Choi D."/>
        </authorList>
    </citation>
    <scope>NUCLEOTIDE SEQUENCE [LARGE SCALE GENOMIC DNA]</scope>
    <source>
        <strain evidence="2">cv. CM334</strain>
    </source>
</reference>
<sequence>MVALIIGVILEEWLSTIELDVLFDDEISLENVFVKHDLAHRAELSLEGNPTTLLDSSRKRPCLYYLSQRCGRKNKKGDMKEHTDQERIILDRSTSGQNSIKDVSTAVKMDLTTNEFVHSGVSVESVKSSKDENLSKIHVMGLIL</sequence>
<reference evidence="1 2" key="2">
    <citation type="journal article" date="2017" name="Genome Biol.">
        <title>New reference genome sequences of hot pepper reveal the massive evolution of plant disease-resistance genes by retroduplication.</title>
        <authorList>
            <person name="Kim S."/>
            <person name="Park J."/>
            <person name="Yeom S.I."/>
            <person name="Kim Y.M."/>
            <person name="Seo E."/>
            <person name="Kim K.T."/>
            <person name="Kim M.S."/>
            <person name="Lee J.M."/>
            <person name="Cheong K."/>
            <person name="Shin H.S."/>
            <person name="Kim S.B."/>
            <person name="Han K."/>
            <person name="Lee J."/>
            <person name="Park M."/>
            <person name="Lee H.A."/>
            <person name="Lee H.Y."/>
            <person name="Lee Y."/>
            <person name="Oh S."/>
            <person name="Lee J.H."/>
            <person name="Choi E."/>
            <person name="Choi E."/>
            <person name="Lee S.E."/>
            <person name="Jeon J."/>
            <person name="Kim H."/>
            <person name="Choi G."/>
            <person name="Song H."/>
            <person name="Lee J."/>
            <person name="Lee S.C."/>
            <person name="Kwon J.K."/>
            <person name="Lee H.Y."/>
            <person name="Koo N."/>
            <person name="Hong Y."/>
            <person name="Kim R.W."/>
            <person name="Kang W.H."/>
            <person name="Huh J.H."/>
            <person name="Kang B.C."/>
            <person name="Yang T.J."/>
            <person name="Lee Y.H."/>
            <person name="Bennetzen J.L."/>
            <person name="Choi D."/>
        </authorList>
    </citation>
    <scope>NUCLEOTIDE SEQUENCE [LARGE SCALE GENOMIC DNA]</scope>
    <source>
        <strain evidence="2">cv. CM334</strain>
    </source>
</reference>
<keyword evidence="2" id="KW-1185">Reference proteome</keyword>
<protein>
    <submittedName>
        <fullName evidence="1">Uncharacterized protein</fullName>
    </submittedName>
</protein>
<dbReference type="AlphaFoldDB" id="A0A2G2Y1G6"/>